<comment type="caution">
    <text evidence="7">The sequence shown here is derived from an EMBL/GenBank/DDBJ whole genome shotgun (WGS) entry which is preliminary data.</text>
</comment>
<dbReference type="PANTHER" id="PTHR33823:SF2">
    <property type="entry name" value="RNA POLYMERASE-BINDING TRANSCRIPTION FACTOR DKSA"/>
    <property type="match status" value="1"/>
</dbReference>
<feature type="zinc finger region" description="dksA C4-type" evidence="4">
    <location>
        <begin position="210"/>
        <end position="234"/>
    </location>
</feature>
<dbReference type="PROSITE" id="PS01102">
    <property type="entry name" value="ZF_DKSA_1"/>
    <property type="match status" value="1"/>
</dbReference>
<dbReference type="Gene3D" id="1.20.120.910">
    <property type="entry name" value="DksA, coiled-coil domain"/>
    <property type="match status" value="1"/>
</dbReference>
<dbReference type="Proteomes" id="UP001501020">
    <property type="component" value="Unassembled WGS sequence"/>
</dbReference>
<evidence type="ECO:0000256" key="2">
    <source>
        <dbReference type="ARBA" id="ARBA00022771"/>
    </source>
</evidence>
<accession>A0ABN3AER8</accession>
<dbReference type="SUPFAM" id="SSF109635">
    <property type="entry name" value="DnaK suppressor protein DksA, alpha-hairpin domain"/>
    <property type="match status" value="1"/>
</dbReference>
<protein>
    <recommendedName>
        <fullName evidence="6">Zinc finger DksA/TraR C4-type domain-containing protein</fullName>
    </recommendedName>
</protein>
<name>A0ABN3AER8_9ACTN</name>
<dbReference type="PANTHER" id="PTHR33823">
    <property type="entry name" value="RNA POLYMERASE-BINDING TRANSCRIPTION FACTOR DKSA-RELATED"/>
    <property type="match status" value="1"/>
</dbReference>
<evidence type="ECO:0000313" key="8">
    <source>
        <dbReference type="Proteomes" id="UP001501020"/>
    </source>
</evidence>
<feature type="domain" description="Zinc finger DksA/TraR C4-type" evidence="6">
    <location>
        <begin position="205"/>
        <end position="240"/>
    </location>
</feature>
<evidence type="ECO:0000256" key="1">
    <source>
        <dbReference type="ARBA" id="ARBA00022723"/>
    </source>
</evidence>
<evidence type="ECO:0000256" key="5">
    <source>
        <dbReference type="SAM" id="MobiDB-lite"/>
    </source>
</evidence>
<keyword evidence="1" id="KW-0479">Metal-binding</keyword>
<keyword evidence="3" id="KW-0862">Zinc</keyword>
<organism evidence="7 8">
    <name type="scientific">Actinomadura napierensis</name>
    <dbReference type="NCBI Taxonomy" id="267854"/>
    <lineage>
        <taxon>Bacteria</taxon>
        <taxon>Bacillati</taxon>
        <taxon>Actinomycetota</taxon>
        <taxon>Actinomycetes</taxon>
        <taxon>Streptosporangiales</taxon>
        <taxon>Thermomonosporaceae</taxon>
        <taxon>Actinomadura</taxon>
    </lineage>
</organism>
<proteinExistence type="predicted"/>
<reference evidence="7 8" key="1">
    <citation type="journal article" date="2019" name="Int. J. Syst. Evol. Microbiol.">
        <title>The Global Catalogue of Microorganisms (GCM) 10K type strain sequencing project: providing services to taxonomists for standard genome sequencing and annotation.</title>
        <authorList>
            <consortium name="The Broad Institute Genomics Platform"/>
            <consortium name="The Broad Institute Genome Sequencing Center for Infectious Disease"/>
            <person name="Wu L."/>
            <person name="Ma J."/>
        </authorList>
    </citation>
    <scope>NUCLEOTIDE SEQUENCE [LARGE SCALE GENOMIC DNA]</scope>
    <source>
        <strain evidence="7 8">JCM 13850</strain>
    </source>
</reference>
<dbReference type="InterPro" id="IPR000962">
    <property type="entry name" value="Znf_DskA_TraR"/>
</dbReference>
<dbReference type="InterPro" id="IPR020458">
    <property type="entry name" value="Znf_DskA_TraR_CS"/>
</dbReference>
<feature type="region of interest" description="Disordered" evidence="5">
    <location>
        <begin position="17"/>
        <end position="103"/>
    </location>
</feature>
<evidence type="ECO:0000313" key="7">
    <source>
        <dbReference type="EMBL" id="GAA2163623.1"/>
    </source>
</evidence>
<dbReference type="InterPro" id="IPR037187">
    <property type="entry name" value="DnaK_N"/>
</dbReference>
<sequence length="241" mass="24741">MLPALPVEAISAEEATMAGAGKSAVPSAPSTKKGPSGKTGSSGKTGPSGKKGRGGRQPAPKAPSAKPAKPAAKRGAAKCAAKPDEAGTSETGTSTAKPDAAEAGTVKAVAARAAELPVREGEGHWTAVELAEVRAGLEEQIAALHREITASAVQIAEGDISEGAGDDQADLGAKTYEREHELALAYNSRDLLAQMERAVQRMEAGTYGICESCATPIGKARLQVFPRATLCVTCKQREERR</sequence>
<evidence type="ECO:0000259" key="6">
    <source>
        <dbReference type="Pfam" id="PF01258"/>
    </source>
</evidence>
<feature type="compositionally biased region" description="Low complexity" evidence="5">
    <location>
        <begin position="29"/>
        <end position="48"/>
    </location>
</feature>
<keyword evidence="8" id="KW-1185">Reference proteome</keyword>
<dbReference type="SUPFAM" id="SSF57716">
    <property type="entry name" value="Glucocorticoid receptor-like (DNA-binding domain)"/>
    <property type="match status" value="1"/>
</dbReference>
<gene>
    <name evidence="7" type="ORF">GCM10009727_80210</name>
</gene>
<evidence type="ECO:0000256" key="4">
    <source>
        <dbReference type="PROSITE-ProRule" id="PRU00510"/>
    </source>
</evidence>
<feature type="compositionally biased region" description="Low complexity" evidence="5">
    <location>
        <begin position="56"/>
        <end position="70"/>
    </location>
</feature>
<dbReference type="PROSITE" id="PS51128">
    <property type="entry name" value="ZF_DKSA_2"/>
    <property type="match status" value="1"/>
</dbReference>
<dbReference type="EMBL" id="BAAAMR010000112">
    <property type="protein sequence ID" value="GAA2163623.1"/>
    <property type="molecule type" value="Genomic_DNA"/>
</dbReference>
<dbReference type="Pfam" id="PF01258">
    <property type="entry name" value="zf-dskA_traR"/>
    <property type="match status" value="1"/>
</dbReference>
<evidence type="ECO:0000256" key="3">
    <source>
        <dbReference type="ARBA" id="ARBA00022833"/>
    </source>
</evidence>
<keyword evidence="2" id="KW-0863">Zinc-finger</keyword>